<gene>
    <name evidence="3" type="ORF">FPS98_30630</name>
</gene>
<sequence length="118" mass="13521">MILGQRLRSCRKAKKLTQKNLSEILGLNRSTYAKYETGDNEPDNDTLQKLANFFEVTVDYLLGRDNSQYATDELGELLNDPDISPEDKELLKQIQYLPADKKRLVKELLAAFGNEIEK</sequence>
<dbReference type="SMART" id="SM00530">
    <property type="entry name" value="HTH_XRE"/>
    <property type="match status" value="1"/>
</dbReference>
<evidence type="ECO:0000313" key="4">
    <source>
        <dbReference type="Proteomes" id="UP000317713"/>
    </source>
</evidence>
<evidence type="ECO:0000256" key="1">
    <source>
        <dbReference type="ARBA" id="ARBA00023125"/>
    </source>
</evidence>
<dbReference type="PANTHER" id="PTHR46558">
    <property type="entry name" value="TRACRIPTIONAL REGULATORY PROTEIN-RELATED-RELATED"/>
    <property type="match status" value="1"/>
</dbReference>
<dbReference type="SUPFAM" id="SSF47413">
    <property type="entry name" value="lambda repressor-like DNA-binding domains"/>
    <property type="match status" value="1"/>
</dbReference>
<dbReference type="CDD" id="cd00093">
    <property type="entry name" value="HTH_XRE"/>
    <property type="match status" value="1"/>
</dbReference>
<feature type="domain" description="HTH cro/C1-type" evidence="2">
    <location>
        <begin position="7"/>
        <end position="61"/>
    </location>
</feature>
<dbReference type="RefSeq" id="WP_144619462.1">
    <property type="nucleotide sequence ID" value="NZ_CP042161.1"/>
</dbReference>
<evidence type="ECO:0000259" key="2">
    <source>
        <dbReference type="PROSITE" id="PS50943"/>
    </source>
</evidence>
<evidence type="ECO:0000313" key="3">
    <source>
        <dbReference type="EMBL" id="QDS37992.1"/>
    </source>
</evidence>
<proteinExistence type="predicted"/>
<dbReference type="PROSITE" id="PS50943">
    <property type="entry name" value="HTH_CROC1"/>
    <property type="match status" value="1"/>
</dbReference>
<protein>
    <submittedName>
        <fullName evidence="3">Helix-turn-helix transcriptional regulator</fullName>
    </submittedName>
</protein>
<name>A0A517IGK7_BREBE</name>
<dbReference type="AlphaFoldDB" id="A0A517IGK7"/>
<keyword evidence="1" id="KW-0238">DNA-binding</keyword>
<reference evidence="3 4" key="1">
    <citation type="submission" date="2019-07" db="EMBL/GenBank/DDBJ databases">
        <title>Characterization of Brevibacillus brevis HK544, as a potential biocontrol agent.</title>
        <authorList>
            <person name="Kim H."/>
        </authorList>
    </citation>
    <scope>NUCLEOTIDE SEQUENCE [LARGE SCALE GENOMIC DNA]</scope>
    <source>
        <strain evidence="3 4">HK544</strain>
    </source>
</reference>
<dbReference type="InterPro" id="IPR010982">
    <property type="entry name" value="Lambda_DNA-bd_dom_sf"/>
</dbReference>
<dbReference type="GO" id="GO:0003677">
    <property type="term" value="F:DNA binding"/>
    <property type="evidence" value="ECO:0007669"/>
    <property type="project" value="UniProtKB-KW"/>
</dbReference>
<dbReference type="PANTHER" id="PTHR46558:SF14">
    <property type="entry name" value="HTH-TYPE TRANSCRIPTIONAL REGULATOR ANSR"/>
    <property type="match status" value="1"/>
</dbReference>
<organism evidence="3 4">
    <name type="scientific">Brevibacillus brevis</name>
    <name type="common">Bacillus brevis</name>
    <dbReference type="NCBI Taxonomy" id="1393"/>
    <lineage>
        <taxon>Bacteria</taxon>
        <taxon>Bacillati</taxon>
        <taxon>Bacillota</taxon>
        <taxon>Bacilli</taxon>
        <taxon>Bacillales</taxon>
        <taxon>Paenibacillaceae</taxon>
        <taxon>Brevibacillus</taxon>
    </lineage>
</organism>
<dbReference type="Pfam" id="PF01381">
    <property type="entry name" value="HTH_3"/>
    <property type="match status" value="1"/>
</dbReference>
<accession>A0A517IGK7</accession>
<dbReference type="InterPro" id="IPR001387">
    <property type="entry name" value="Cro/C1-type_HTH"/>
</dbReference>
<dbReference type="Gene3D" id="1.10.260.40">
    <property type="entry name" value="lambda repressor-like DNA-binding domains"/>
    <property type="match status" value="1"/>
</dbReference>
<dbReference type="Proteomes" id="UP000317713">
    <property type="component" value="Chromosome"/>
</dbReference>
<dbReference type="EMBL" id="CP042161">
    <property type="protein sequence ID" value="QDS37992.1"/>
    <property type="molecule type" value="Genomic_DNA"/>
</dbReference>